<dbReference type="InterPro" id="IPR023404">
    <property type="entry name" value="rSAM_horseshoe"/>
</dbReference>
<dbReference type="Gene3D" id="3.40.50.280">
    <property type="entry name" value="Cobalamin-binding domain"/>
    <property type="match status" value="1"/>
</dbReference>
<keyword evidence="4" id="KW-0408">Iron</keyword>
<dbReference type="InterPro" id="IPR051198">
    <property type="entry name" value="BchE-like"/>
</dbReference>
<dbReference type="InterPro" id="IPR034466">
    <property type="entry name" value="Methyltransferase_Class_B"/>
</dbReference>
<dbReference type="SFLD" id="SFLDG01082">
    <property type="entry name" value="B12-binding_domain_containing"/>
    <property type="match status" value="1"/>
</dbReference>
<dbReference type="GO" id="GO:0005829">
    <property type="term" value="C:cytosol"/>
    <property type="evidence" value="ECO:0007669"/>
    <property type="project" value="TreeGrafter"/>
</dbReference>
<gene>
    <name evidence="8" type="ORF">F4560_002205</name>
</gene>
<evidence type="ECO:0000256" key="2">
    <source>
        <dbReference type="ARBA" id="ARBA00022691"/>
    </source>
</evidence>
<dbReference type="PROSITE" id="PS51918">
    <property type="entry name" value="RADICAL_SAM"/>
    <property type="match status" value="1"/>
</dbReference>
<feature type="domain" description="B12-binding" evidence="6">
    <location>
        <begin position="11"/>
        <end position="149"/>
    </location>
</feature>
<dbReference type="GO" id="GO:0003824">
    <property type="term" value="F:catalytic activity"/>
    <property type="evidence" value="ECO:0007669"/>
    <property type="project" value="InterPro"/>
</dbReference>
<sequence>MAPDDRLSVFLVQQGIWDLALESMPLAAGYLKAAALADERIAGRFDFEILNFRGGDTLADMAERIFSLPAPDVLAFSVLGWNFREFCALAETFKQVNPDGWVVFGGTHVANQADRTFRLCPEVDVVVNGEGEPVFRDLLLAFLDGVSPHDLADIQGLSYTGGDGEVVTTVPRPRLDDLDAIPSPILTGAIDLTDEHGAFRYDVALMETNRGCPYKCSFCYWGGAVGQRVRAFSRARLRAELEVFARLQVHTVVLCDANFGMLPIDVEFVDDVIAVRDQYGYPRALDTSWAKNKSAVFHEIVSRMKRAGLRSSFTLALQTLNDAALRTMNRRNMKVNDWEDMVAWLDREGLDCYAELIWGAPGETVESFMEGYDRLSRHVSRIAVYPLHLLPNTEYAEKKHKYGIVSVRGDNDDFEYILSHDTMTLADNLSVVRFLFWARVVAESALLRHIWVGLRELTDLTQSGVLRRLDAWVETTDDPAVTPLRAAVGRVSSMDVAYGDAVAYLCGHPEAKRLLARWWTEAIRPDLDPAHVSLLDEIFRFDVLTQPLYRHPDAPASADLPVVRLADGEYAVRRGVVLRHDVPAVVAALRAGGEADLEPRETVLDVYYRLGAENFVRTTNHEQIVNYLGLTGADVPDVSQT</sequence>
<accession>A0A7W9M070</accession>
<dbReference type="InterPro" id="IPR006158">
    <property type="entry name" value="Cobalamin-bd"/>
</dbReference>
<keyword evidence="3" id="KW-0479">Metal-binding</keyword>
<feature type="domain" description="Radical SAM core" evidence="7">
    <location>
        <begin position="198"/>
        <end position="427"/>
    </location>
</feature>
<dbReference type="PANTHER" id="PTHR43409:SF16">
    <property type="entry name" value="SLR0320 PROTEIN"/>
    <property type="match status" value="1"/>
</dbReference>
<dbReference type="AlphaFoldDB" id="A0A7W9M070"/>
<evidence type="ECO:0000256" key="3">
    <source>
        <dbReference type="ARBA" id="ARBA00022723"/>
    </source>
</evidence>
<evidence type="ECO:0000259" key="7">
    <source>
        <dbReference type="PROSITE" id="PS51918"/>
    </source>
</evidence>
<comment type="cofactor">
    <cofactor evidence="1">
        <name>[4Fe-4S] cluster</name>
        <dbReference type="ChEBI" id="CHEBI:49883"/>
    </cofactor>
</comment>
<dbReference type="GO" id="GO:0051539">
    <property type="term" value="F:4 iron, 4 sulfur cluster binding"/>
    <property type="evidence" value="ECO:0007669"/>
    <property type="project" value="UniProtKB-KW"/>
</dbReference>
<dbReference type="SFLD" id="SFLDS00029">
    <property type="entry name" value="Radical_SAM"/>
    <property type="match status" value="1"/>
</dbReference>
<dbReference type="SUPFAM" id="SSF102114">
    <property type="entry name" value="Radical SAM enzymes"/>
    <property type="match status" value="1"/>
</dbReference>
<dbReference type="InterPro" id="IPR007197">
    <property type="entry name" value="rSAM"/>
</dbReference>
<dbReference type="SFLD" id="SFLDF00317">
    <property type="entry name" value="thioacetal_methlytransferase"/>
    <property type="match status" value="1"/>
</dbReference>
<dbReference type="PROSITE" id="PS51332">
    <property type="entry name" value="B12_BINDING"/>
    <property type="match status" value="1"/>
</dbReference>
<dbReference type="Gene3D" id="3.80.30.20">
    <property type="entry name" value="tm_1862 like domain"/>
    <property type="match status" value="1"/>
</dbReference>
<dbReference type="SMART" id="SM00729">
    <property type="entry name" value="Elp3"/>
    <property type="match status" value="1"/>
</dbReference>
<dbReference type="GO" id="GO:0046872">
    <property type="term" value="F:metal ion binding"/>
    <property type="evidence" value="ECO:0007669"/>
    <property type="project" value="UniProtKB-KW"/>
</dbReference>
<dbReference type="RefSeq" id="WP_184919135.1">
    <property type="nucleotide sequence ID" value="NZ_JACHMO010000001.1"/>
</dbReference>
<reference evidence="8 9" key="1">
    <citation type="submission" date="2020-08" db="EMBL/GenBank/DDBJ databases">
        <title>Sequencing the genomes of 1000 actinobacteria strains.</title>
        <authorList>
            <person name="Klenk H.-P."/>
        </authorList>
    </citation>
    <scope>NUCLEOTIDE SEQUENCE [LARGE SCALE GENOMIC DNA]</scope>
    <source>
        <strain evidence="8 9">DSM 45486</strain>
    </source>
</reference>
<evidence type="ECO:0000313" key="9">
    <source>
        <dbReference type="Proteomes" id="UP000552097"/>
    </source>
</evidence>
<protein>
    <submittedName>
        <fullName evidence="8">Radical SAM superfamily enzyme YgiQ (UPF0313 family)</fullName>
    </submittedName>
</protein>
<dbReference type="Proteomes" id="UP000552097">
    <property type="component" value="Unassembled WGS sequence"/>
</dbReference>
<dbReference type="NCBIfam" id="NF033712">
    <property type="entry name" value="B12_rSAM_KedN5"/>
    <property type="match status" value="1"/>
</dbReference>
<evidence type="ECO:0000256" key="1">
    <source>
        <dbReference type="ARBA" id="ARBA00001966"/>
    </source>
</evidence>
<evidence type="ECO:0000313" key="8">
    <source>
        <dbReference type="EMBL" id="MBB5802437.1"/>
    </source>
</evidence>
<dbReference type="CDD" id="cd02068">
    <property type="entry name" value="radical_SAM_B12_BD"/>
    <property type="match status" value="1"/>
</dbReference>
<keyword evidence="5" id="KW-0411">Iron-sulfur</keyword>
<dbReference type="SFLD" id="SFLDG01123">
    <property type="entry name" value="methyltransferase_(Class_B)"/>
    <property type="match status" value="1"/>
</dbReference>
<dbReference type="CDD" id="cd01335">
    <property type="entry name" value="Radical_SAM"/>
    <property type="match status" value="1"/>
</dbReference>
<dbReference type="InterPro" id="IPR006638">
    <property type="entry name" value="Elp3/MiaA/NifB-like_rSAM"/>
</dbReference>
<name>A0A7W9M070_9PSEU</name>
<dbReference type="Pfam" id="PF02310">
    <property type="entry name" value="B12-binding"/>
    <property type="match status" value="1"/>
</dbReference>
<dbReference type="GO" id="GO:0031419">
    <property type="term" value="F:cobalamin binding"/>
    <property type="evidence" value="ECO:0007669"/>
    <property type="project" value="InterPro"/>
</dbReference>
<proteinExistence type="predicted"/>
<keyword evidence="2" id="KW-0949">S-adenosyl-L-methionine</keyword>
<evidence type="ECO:0000256" key="4">
    <source>
        <dbReference type="ARBA" id="ARBA00023004"/>
    </source>
</evidence>
<dbReference type="PANTHER" id="PTHR43409">
    <property type="entry name" value="ANAEROBIC MAGNESIUM-PROTOPORPHYRIN IX MONOMETHYL ESTER CYCLASE-RELATED"/>
    <property type="match status" value="1"/>
</dbReference>
<comment type="caution">
    <text evidence="8">The sequence shown here is derived from an EMBL/GenBank/DDBJ whole genome shotgun (WGS) entry which is preliminary data.</text>
</comment>
<dbReference type="InterPro" id="IPR058240">
    <property type="entry name" value="rSAM_sf"/>
</dbReference>
<keyword evidence="9" id="KW-1185">Reference proteome</keyword>
<organism evidence="8 9">
    <name type="scientific">Saccharothrix ecbatanensis</name>
    <dbReference type="NCBI Taxonomy" id="1105145"/>
    <lineage>
        <taxon>Bacteria</taxon>
        <taxon>Bacillati</taxon>
        <taxon>Actinomycetota</taxon>
        <taxon>Actinomycetes</taxon>
        <taxon>Pseudonocardiales</taxon>
        <taxon>Pseudonocardiaceae</taxon>
        <taxon>Saccharothrix</taxon>
    </lineage>
</organism>
<dbReference type="EMBL" id="JACHMO010000001">
    <property type="protein sequence ID" value="MBB5802437.1"/>
    <property type="molecule type" value="Genomic_DNA"/>
</dbReference>
<dbReference type="SFLD" id="SFLDF00436">
    <property type="entry name" value="pactamycin_C-methyltransferase"/>
    <property type="match status" value="1"/>
</dbReference>
<dbReference type="Pfam" id="PF04055">
    <property type="entry name" value="Radical_SAM"/>
    <property type="match status" value="1"/>
</dbReference>
<evidence type="ECO:0000259" key="6">
    <source>
        <dbReference type="PROSITE" id="PS51332"/>
    </source>
</evidence>
<evidence type="ECO:0000256" key="5">
    <source>
        <dbReference type="ARBA" id="ARBA00023014"/>
    </source>
</evidence>